<comment type="caution">
    <text evidence="1">The sequence shown here is derived from an EMBL/GenBank/DDBJ whole genome shotgun (WGS) entry which is preliminary data.</text>
</comment>
<proteinExistence type="predicted"/>
<dbReference type="Pfam" id="PF13617">
    <property type="entry name" value="Lipoprotein_19"/>
    <property type="match status" value="1"/>
</dbReference>
<dbReference type="InterPro" id="IPR025985">
    <property type="entry name" value="YnbE"/>
</dbReference>
<keyword evidence="1" id="KW-0449">Lipoprotein</keyword>
<dbReference type="RefSeq" id="WP_109679481.1">
    <property type="nucleotide sequence ID" value="NZ_CP086615.1"/>
</dbReference>
<protein>
    <submittedName>
        <fullName evidence="1">YnbE family lipoprotein</fullName>
    </submittedName>
</protein>
<sequence length="60" mass="6723">MRFPLTLAMLLLAVGCTPTVRMEAPREPITINLNVQLDADVRVRLEEQAQEDVASNPDIF</sequence>
<dbReference type="AlphaFoldDB" id="A0A2U2MXX9"/>
<dbReference type="OrthoDB" id="9807866at2"/>
<gene>
    <name evidence="1" type="ORF">DEM34_14155</name>
</gene>
<organism evidence="1 2">
    <name type="scientific">Sediminicurvatus halobius</name>
    <dbReference type="NCBI Taxonomy" id="2182432"/>
    <lineage>
        <taxon>Bacteria</taxon>
        <taxon>Pseudomonadati</taxon>
        <taxon>Pseudomonadota</taxon>
        <taxon>Gammaproteobacteria</taxon>
        <taxon>Chromatiales</taxon>
        <taxon>Ectothiorhodospiraceae</taxon>
        <taxon>Sediminicurvatus</taxon>
    </lineage>
</organism>
<accession>A0A2U2MXX9</accession>
<dbReference type="PROSITE" id="PS51257">
    <property type="entry name" value="PROKAR_LIPOPROTEIN"/>
    <property type="match status" value="1"/>
</dbReference>
<dbReference type="EMBL" id="QFFI01000025">
    <property type="protein sequence ID" value="PWG61871.1"/>
    <property type="molecule type" value="Genomic_DNA"/>
</dbReference>
<name>A0A2U2MXX9_9GAMM</name>
<keyword evidence="2" id="KW-1185">Reference proteome</keyword>
<evidence type="ECO:0000313" key="1">
    <source>
        <dbReference type="EMBL" id="PWG61871.1"/>
    </source>
</evidence>
<reference evidence="1 2" key="1">
    <citation type="submission" date="2018-05" db="EMBL/GenBank/DDBJ databases">
        <title>Spiribacter halobius sp. nov., a moderately halophilic bacterium isolated from marine solar saltern.</title>
        <authorList>
            <person name="Zheng W.-S."/>
            <person name="Lu D.-C."/>
            <person name="Du Z.-J."/>
        </authorList>
    </citation>
    <scope>NUCLEOTIDE SEQUENCE [LARGE SCALE GENOMIC DNA]</scope>
    <source>
        <strain evidence="1 2">E85</strain>
    </source>
</reference>
<evidence type="ECO:0000313" key="2">
    <source>
        <dbReference type="Proteomes" id="UP000245474"/>
    </source>
</evidence>
<dbReference type="Proteomes" id="UP000245474">
    <property type="component" value="Unassembled WGS sequence"/>
</dbReference>